<dbReference type="OrthoDB" id="4788795at2759"/>
<evidence type="ECO:0008006" key="4">
    <source>
        <dbReference type="Google" id="ProtNLM"/>
    </source>
</evidence>
<keyword evidence="3" id="KW-1185">Reference proteome</keyword>
<name>A0A6A6SC59_9PLEO</name>
<dbReference type="Proteomes" id="UP000799753">
    <property type="component" value="Unassembled WGS sequence"/>
</dbReference>
<evidence type="ECO:0000313" key="3">
    <source>
        <dbReference type="Proteomes" id="UP000799753"/>
    </source>
</evidence>
<proteinExistence type="predicted"/>
<reference evidence="2" key="1">
    <citation type="journal article" date="2020" name="Stud. Mycol.">
        <title>101 Dothideomycetes genomes: a test case for predicting lifestyles and emergence of pathogens.</title>
        <authorList>
            <person name="Haridas S."/>
            <person name="Albert R."/>
            <person name="Binder M."/>
            <person name="Bloem J."/>
            <person name="Labutti K."/>
            <person name="Salamov A."/>
            <person name="Andreopoulos B."/>
            <person name="Baker S."/>
            <person name="Barry K."/>
            <person name="Bills G."/>
            <person name="Bluhm B."/>
            <person name="Cannon C."/>
            <person name="Castanera R."/>
            <person name="Culley D."/>
            <person name="Daum C."/>
            <person name="Ezra D."/>
            <person name="Gonzalez J."/>
            <person name="Henrissat B."/>
            <person name="Kuo A."/>
            <person name="Liang C."/>
            <person name="Lipzen A."/>
            <person name="Lutzoni F."/>
            <person name="Magnuson J."/>
            <person name="Mondo S."/>
            <person name="Nolan M."/>
            <person name="Ohm R."/>
            <person name="Pangilinan J."/>
            <person name="Park H.-J."/>
            <person name="Ramirez L."/>
            <person name="Alfaro M."/>
            <person name="Sun H."/>
            <person name="Tritt A."/>
            <person name="Yoshinaga Y."/>
            <person name="Zwiers L.-H."/>
            <person name="Turgeon B."/>
            <person name="Goodwin S."/>
            <person name="Spatafora J."/>
            <person name="Crous P."/>
            <person name="Grigoriev I."/>
        </authorList>
    </citation>
    <scope>NUCLEOTIDE SEQUENCE</scope>
    <source>
        <strain evidence="2">CBS 473.64</strain>
    </source>
</reference>
<feature type="chain" id="PRO_5025519198" description="Extracellular membrane protein CFEM domain-containing protein" evidence="1">
    <location>
        <begin position="20"/>
        <end position="111"/>
    </location>
</feature>
<accession>A0A6A6SC59</accession>
<evidence type="ECO:0000256" key="1">
    <source>
        <dbReference type="SAM" id="SignalP"/>
    </source>
</evidence>
<gene>
    <name evidence="2" type="ORF">P280DRAFT_466705</name>
</gene>
<organism evidence="2 3">
    <name type="scientific">Massarina eburnea CBS 473.64</name>
    <dbReference type="NCBI Taxonomy" id="1395130"/>
    <lineage>
        <taxon>Eukaryota</taxon>
        <taxon>Fungi</taxon>
        <taxon>Dikarya</taxon>
        <taxon>Ascomycota</taxon>
        <taxon>Pezizomycotina</taxon>
        <taxon>Dothideomycetes</taxon>
        <taxon>Pleosporomycetidae</taxon>
        <taxon>Pleosporales</taxon>
        <taxon>Massarineae</taxon>
        <taxon>Massarinaceae</taxon>
        <taxon>Massarina</taxon>
    </lineage>
</organism>
<keyword evidence="1" id="KW-0732">Signal</keyword>
<sequence>MRYSTLFSTLLAAAGTVSANECTIKCKEGIACGFYVTASGVDDIPGICGGLWDNLKQFNACIGVGVPDCGGEDGELTWQFSNGSSCNGGDIEATWWDATKNKFGAIQCHWT</sequence>
<evidence type="ECO:0000313" key="2">
    <source>
        <dbReference type="EMBL" id="KAF2643998.1"/>
    </source>
</evidence>
<dbReference type="EMBL" id="MU006779">
    <property type="protein sequence ID" value="KAF2643998.1"/>
    <property type="molecule type" value="Genomic_DNA"/>
</dbReference>
<dbReference type="AlphaFoldDB" id="A0A6A6SC59"/>
<feature type="signal peptide" evidence="1">
    <location>
        <begin position="1"/>
        <end position="19"/>
    </location>
</feature>
<protein>
    <recommendedName>
        <fullName evidence="4">Extracellular membrane protein CFEM domain-containing protein</fullName>
    </recommendedName>
</protein>